<dbReference type="EMBL" id="GEGO01004727">
    <property type="protein sequence ID" value="JAR90677.1"/>
    <property type="molecule type" value="Transcribed_RNA"/>
</dbReference>
<name>A0A147BIR7_IXORI</name>
<feature type="region of interest" description="Disordered" evidence="6">
    <location>
        <begin position="1156"/>
        <end position="1201"/>
    </location>
</feature>
<feature type="compositionally biased region" description="Acidic residues" evidence="6">
    <location>
        <begin position="645"/>
        <end position="659"/>
    </location>
</feature>
<feature type="compositionally biased region" description="Basic residues" evidence="6">
    <location>
        <begin position="607"/>
        <end position="622"/>
    </location>
</feature>
<keyword evidence="3" id="KW-0832">Ubl conjugation</keyword>
<reference evidence="7" key="1">
    <citation type="journal article" date="2018" name="PLoS Negl. Trop. Dis.">
        <title>Sialome diversity of ticks revealed by RNAseq of single tick salivary glands.</title>
        <authorList>
            <person name="Perner J."/>
            <person name="Kropackova S."/>
            <person name="Kopacek P."/>
            <person name="Ribeiro J.M."/>
        </authorList>
    </citation>
    <scope>NUCLEOTIDE SEQUENCE</scope>
    <source>
        <strain evidence="7">Siblings of single egg batch collected in Ceske Budejovice</strain>
        <tissue evidence="7">Salivary glands</tissue>
    </source>
</reference>
<accession>A0A147BIR7</accession>
<dbReference type="GO" id="GO:0000793">
    <property type="term" value="C:condensed chromosome"/>
    <property type="evidence" value="ECO:0007669"/>
    <property type="project" value="TreeGrafter"/>
</dbReference>
<dbReference type="AlphaFoldDB" id="A0A147BIR7"/>
<evidence type="ECO:0000313" key="7">
    <source>
        <dbReference type="EMBL" id="JAR90677.1"/>
    </source>
</evidence>
<feature type="region of interest" description="Disordered" evidence="6">
    <location>
        <begin position="587"/>
        <end position="667"/>
    </location>
</feature>
<dbReference type="GO" id="GO:1990918">
    <property type="term" value="P:double-strand break repair involved in meiotic recombination"/>
    <property type="evidence" value="ECO:0007669"/>
    <property type="project" value="TreeGrafter"/>
</dbReference>
<comment type="subcellular location">
    <subcellularLocation>
        <location evidence="1">Nucleus</location>
    </subcellularLocation>
</comment>
<evidence type="ECO:0000256" key="3">
    <source>
        <dbReference type="ARBA" id="ARBA00022843"/>
    </source>
</evidence>
<dbReference type="PANTHER" id="PTHR32086:SF0">
    <property type="entry name" value="FANCONI ANEMIA GROUP D2 PROTEIN"/>
    <property type="match status" value="1"/>
</dbReference>
<feature type="compositionally biased region" description="Acidic residues" evidence="6">
    <location>
        <begin position="1192"/>
        <end position="1201"/>
    </location>
</feature>
<dbReference type="GO" id="GO:0070182">
    <property type="term" value="F:DNA polymerase binding"/>
    <property type="evidence" value="ECO:0007669"/>
    <property type="project" value="TreeGrafter"/>
</dbReference>
<feature type="compositionally biased region" description="Basic and acidic residues" evidence="6">
    <location>
        <begin position="1169"/>
        <end position="1178"/>
    </location>
</feature>
<keyword evidence="4" id="KW-0539">Nucleus</keyword>
<sequence>LLTEDKELSLTILETLSNLNVDDDMVSEIRSTVMGTLKSAELSQLPMIVRFVLSSVSSQEAPQVVSQLRANLDFRTILPAALSSTQKTFSMENDYELLTMTEIKNAVQLQLFLGDAWAKAVERVKVAADHKPLDLLFLLLLHNVSPKPKTVEALLRGKVRCGQFTPALLDATFATHAQVVTSYSSTVLHLAQVLLWSPEPQVLKFGAHLYQHMFVCFEGSTRQEAVVNLVTHVGSGVQAQMNAALDCLVDLAHRHTVLMAPFGAFFKGMLDFLRNLSLCQIRTLFLVIALIAYQGGQQGAMFQDELHMMIRKMLTRFCPKSKRIGVVGALMAVKAMAASKTEDSLDQSASVSSATTPPETVKAAIELLELVRSSTSSSPRALALFYDELSRIVIRGALDSRIETWIGDTIITDFQDDYVVDVTPGEKEPREPFQQELLFSLDDLPDGAIALNLCPLLLKEKNEVKGKRKHISLLTLSPLFRLLRVAEQMLNGETLEGIDALLGCPVRMPASSVCESFHSLSAEHRQVVVASAFHCVNWFRELVNGFCGLRSEDPRAKVIDRIRRIVELQKGLEKWLQGVPGYIPPLSVFDTEDEDTKPPSVLQPPAKRGRKGGAGSKGKKRKVMSDDDDSGDEAGPSKKATSLVEAEDDADSSGEDPDSDVGKGSATSASWRPFLRELDLDVFEVLGVGLECGETEAPSSKLTTSELLFLLDDLSRKLDHALPSSAPKRLFAFKTKGSRDIGFSNLSLYPESDVAKFAVGIVPHLCSLLEDASAYFQHVISQNDGMVDAAGMFTVGAKEIASCMTLLLSCFNSLFSWNGFETAVGRDLLREAFRSISGRIGTTQLTQVHVFELGKRTFSYFAKFAEFVTEPDGATSLLRLLCTVADRAELRAPDARDVRGVADGFLRRDWLCRPAPNAAPQRPRGSQFNESLQFMLSTFLSESECVLSSLHEIATDCLPNVLEDGTSEEAAGEQPKSFPTLDKSTLNAYYKTMFSNLTEAVRDLSIKVPSDQEEKLKHLEKWSLAITVFQKLVSVVKKSSVRNNLSVCLKFGRQFLESFLRNGMPLLDSLFKSQHGDVQGILKNLQQSTRYLQHICSHSKVVKDVGLTGQVPAVRKTLELFVFRVKAMLTNNRCQDAFWVGNLKNRDLKGAEILSQTTAADSGDEAQSDDARSGHESDASIVSGKSTADDGTAQDDASEDY</sequence>
<proteinExistence type="inferred from homology"/>
<evidence type="ECO:0000256" key="5">
    <source>
        <dbReference type="ARBA" id="ARBA00093456"/>
    </source>
</evidence>
<dbReference type="GO" id="GO:0005634">
    <property type="term" value="C:nucleus"/>
    <property type="evidence" value="ECO:0007669"/>
    <property type="project" value="UniProtKB-SubCell"/>
</dbReference>
<dbReference type="GO" id="GO:0007129">
    <property type="term" value="P:homologous chromosome pairing at meiosis"/>
    <property type="evidence" value="ECO:0007669"/>
    <property type="project" value="TreeGrafter"/>
</dbReference>
<evidence type="ECO:0000256" key="2">
    <source>
        <dbReference type="ARBA" id="ARBA00022499"/>
    </source>
</evidence>
<keyword evidence="2" id="KW-1017">Isopeptide bond</keyword>
<dbReference type="GO" id="GO:0031573">
    <property type="term" value="P:mitotic intra-S DNA damage checkpoint signaling"/>
    <property type="evidence" value="ECO:0007669"/>
    <property type="project" value="TreeGrafter"/>
</dbReference>
<comment type="similarity">
    <text evidence="5">Belongs to the Fanconi anemia protein FANCD2 family.</text>
</comment>
<dbReference type="PANTHER" id="PTHR32086">
    <property type="entry name" value="FANCONI ANEMIA GROUP D2 PROTEIN"/>
    <property type="match status" value="1"/>
</dbReference>
<dbReference type="GO" id="GO:0036297">
    <property type="term" value="P:interstrand cross-link repair"/>
    <property type="evidence" value="ECO:0007669"/>
    <property type="project" value="TreeGrafter"/>
</dbReference>
<dbReference type="InterPro" id="IPR029448">
    <property type="entry name" value="FANCD2"/>
</dbReference>
<dbReference type="Pfam" id="PF14631">
    <property type="entry name" value="FancD2"/>
    <property type="match status" value="1"/>
</dbReference>
<evidence type="ECO:0008006" key="8">
    <source>
        <dbReference type="Google" id="ProtNLM"/>
    </source>
</evidence>
<protein>
    <recommendedName>
        <fullName evidence="8">Fanconi anemia group D2 protein</fullName>
    </recommendedName>
</protein>
<organism evidence="7">
    <name type="scientific">Ixodes ricinus</name>
    <name type="common">Common tick</name>
    <name type="synonym">Acarus ricinus</name>
    <dbReference type="NCBI Taxonomy" id="34613"/>
    <lineage>
        <taxon>Eukaryota</taxon>
        <taxon>Metazoa</taxon>
        <taxon>Ecdysozoa</taxon>
        <taxon>Arthropoda</taxon>
        <taxon>Chelicerata</taxon>
        <taxon>Arachnida</taxon>
        <taxon>Acari</taxon>
        <taxon>Parasitiformes</taxon>
        <taxon>Ixodida</taxon>
        <taxon>Ixodoidea</taxon>
        <taxon>Ixodidae</taxon>
        <taxon>Ixodinae</taxon>
        <taxon>Ixodes</taxon>
    </lineage>
</organism>
<feature type="non-terminal residue" evidence="7">
    <location>
        <position position="1"/>
    </location>
</feature>
<evidence type="ECO:0000256" key="6">
    <source>
        <dbReference type="SAM" id="MobiDB-lite"/>
    </source>
</evidence>
<evidence type="ECO:0000256" key="1">
    <source>
        <dbReference type="ARBA" id="ARBA00004123"/>
    </source>
</evidence>
<evidence type="ECO:0000256" key="4">
    <source>
        <dbReference type="ARBA" id="ARBA00023242"/>
    </source>
</evidence>